<dbReference type="Proteomes" id="UP000184391">
    <property type="component" value="Unassembled WGS sequence"/>
</dbReference>
<dbReference type="STRING" id="198312.SAMN02745193_01070"/>
<sequence length="186" mass="19596">MTKRVVAPALAIVALATANAAHAQQQDCVGSADLGDTVLYAMPIAYDAVSTTCARQLKADGFIARDGGAFINNFRARQDSAWPGAFRLLKTFMAQNNAEKGKSDADMTALLSALPEENLRPFVDGLVGQMIAKEIKPDSCGKIERGMELLSPLPADNLAGLMAFIAEIADIKNPSICSADPAAAKN</sequence>
<dbReference type="OrthoDB" id="7594050at2"/>
<evidence type="ECO:0000313" key="2">
    <source>
        <dbReference type="EMBL" id="SHN53974.1"/>
    </source>
</evidence>
<dbReference type="AlphaFoldDB" id="A0A1M7S6H3"/>
<evidence type="ECO:0000313" key="3">
    <source>
        <dbReference type="Proteomes" id="UP000184391"/>
    </source>
</evidence>
<reference evidence="3" key="1">
    <citation type="submission" date="2016-12" db="EMBL/GenBank/DDBJ databases">
        <authorList>
            <person name="Varghese N."/>
            <person name="Submissions S."/>
        </authorList>
    </citation>
    <scope>NUCLEOTIDE SEQUENCE [LARGE SCALE GENOMIC DNA]</scope>
    <source>
        <strain evidence="3">DSM 11032</strain>
    </source>
</reference>
<keyword evidence="1" id="KW-0732">Signal</keyword>
<accession>A0A1M7S6H3</accession>
<keyword evidence="3" id="KW-1185">Reference proteome</keyword>
<feature type="signal peptide" evidence="1">
    <location>
        <begin position="1"/>
        <end position="23"/>
    </location>
</feature>
<protein>
    <submittedName>
        <fullName evidence="2">Uncharacterized protein</fullName>
    </submittedName>
</protein>
<proteinExistence type="predicted"/>
<dbReference type="RefSeq" id="WP_072673625.1">
    <property type="nucleotide sequence ID" value="NZ_FRDF01000005.1"/>
</dbReference>
<gene>
    <name evidence="2" type="ORF">SAMN02745193_01070</name>
</gene>
<dbReference type="EMBL" id="FRDF01000005">
    <property type="protein sequence ID" value="SHN53974.1"/>
    <property type="molecule type" value="Genomic_DNA"/>
</dbReference>
<organism evidence="2 3">
    <name type="scientific">Erythrobacter sanguineus</name>
    <dbReference type="NCBI Taxonomy" id="198312"/>
    <lineage>
        <taxon>Bacteria</taxon>
        <taxon>Pseudomonadati</taxon>
        <taxon>Pseudomonadota</taxon>
        <taxon>Alphaproteobacteria</taxon>
        <taxon>Sphingomonadales</taxon>
        <taxon>Erythrobacteraceae</taxon>
        <taxon>Erythrobacter/Porphyrobacter group</taxon>
        <taxon>Erythrobacter</taxon>
    </lineage>
</organism>
<evidence type="ECO:0000256" key="1">
    <source>
        <dbReference type="SAM" id="SignalP"/>
    </source>
</evidence>
<feature type="chain" id="PRO_5013360081" evidence="1">
    <location>
        <begin position="24"/>
        <end position="186"/>
    </location>
</feature>
<name>A0A1M7S6H3_9SPHN</name>